<dbReference type="SMART" id="SM00082">
    <property type="entry name" value="LRRCT"/>
    <property type="match status" value="1"/>
</dbReference>
<reference evidence="7" key="1">
    <citation type="submission" date="2025-08" db="UniProtKB">
        <authorList>
            <consortium name="RefSeq"/>
        </authorList>
    </citation>
    <scope>IDENTIFICATION</scope>
    <source>
        <tissue evidence="7">Whole larval tissue</tissue>
    </source>
</reference>
<dbReference type="GeneID" id="118266929"/>
<feature type="domain" description="LRRCT" evidence="5">
    <location>
        <begin position="327"/>
        <end position="372"/>
    </location>
</feature>
<sequence>MKGMQLTRPGLLAKSTVSTVVKNASCSRGWLRLVVQTIFATITVASFILILLMAVPTWPSHSLPPPPPPAPPTVPARCHIDSCRITCFDTPYFGEYEDHIIRAVMTVEENNCVSIVLTLESPMFIDNTMPPKWLDRLRTNHIHDLRISDGNLKHIPSDAFMSQCCSNIRLLEFKNLKLKSWTPDSFVGLSNLEVLFIKNIRLAEIPRDALRALHDTLRSLSITRSNYWNPRNITGMTIFSRLETVDLSTNNFKDVLGANSFIGLRKCKTLYLNSCGITSIGAGTFDSLVNIEMLYLHNNQLTTLPPGLLSNVVAISDPRPRINLQYNFWECDCSAEEIRRLTRQDVLLTVPVCASPEYFKDKSFSDLEAYCSGNNYDMTYGTTLKDSSNDVTRWWEHIDDICGFFYVSQRCYHYYPSGSGLRMLSPVHGHRCLSNDTESINIIPLFLHTNSTQLMPERSWIKMNYFIKTQQYSIVEINATDMGDYGLVWYQTNCPHELYCISDVPAVFRIYNIDIKAEYVFCPIKLSTGKVEPENCVIYHNNNNVFDFERGYYQIEILLYIVTGMVCLILGALCVYAVIRKHPHLLKGSKRILFVKHKSVDALVLPPKVPLRNDFSEPPVNEGSKKIFIVPANHVNNVPSRFKRNKSVRSNKSSAPSYISALQPTEDQLAEWRIRHHFNNDVSLNSMSSELSTFSWVSNDEGLYYSIDVDNYKTYESVK</sequence>
<accession>A0A9R0EIA4</accession>
<evidence type="ECO:0000256" key="4">
    <source>
        <dbReference type="SAM" id="Phobius"/>
    </source>
</evidence>
<dbReference type="GO" id="GO:0005886">
    <property type="term" value="C:plasma membrane"/>
    <property type="evidence" value="ECO:0007669"/>
    <property type="project" value="TreeGrafter"/>
</dbReference>
<keyword evidence="1" id="KW-0433">Leucine-rich repeat</keyword>
<gene>
    <name evidence="7" type="primary">LOC118266929</name>
</gene>
<dbReference type="Proteomes" id="UP000829999">
    <property type="component" value="Chromosome 23"/>
</dbReference>
<dbReference type="OrthoDB" id="26525at2759"/>
<dbReference type="AlphaFoldDB" id="A0A9R0EIA4"/>
<evidence type="ECO:0000256" key="3">
    <source>
        <dbReference type="ARBA" id="ARBA00022737"/>
    </source>
</evidence>
<dbReference type="PANTHER" id="PTHR24369">
    <property type="entry name" value="ANTIGEN BSP, PUTATIVE-RELATED"/>
    <property type="match status" value="1"/>
</dbReference>
<dbReference type="Gene3D" id="3.80.10.10">
    <property type="entry name" value="Ribonuclease Inhibitor"/>
    <property type="match status" value="1"/>
</dbReference>
<proteinExistence type="predicted"/>
<evidence type="ECO:0000259" key="5">
    <source>
        <dbReference type="SMART" id="SM00082"/>
    </source>
</evidence>
<evidence type="ECO:0000256" key="2">
    <source>
        <dbReference type="ARBA" id="ARBA00022729"/>
    </source>
</evidence>
<dbReference type="Pfam" id="PF13855">
    <property type="entry name" value="LRR_8"/>
    <property type="match status" value="1"/>
</dbReference>
<keyword evidence="4" id="KW-0472">Membrane</keyword>
<protein>
    <submittedName>
        <fullName evidence="7">Uncharacterized protein LOC118266929</fullName>
    </submittedName>
</protein>
<dbReference type="PANTHER" id="PTHR24369:SF210">
    <property type="entry name" value="CHAOPTIN-RELATED"/>
    <property type="match status" value="1"/>
</dbReference>
<dbReference type="SMART" id="SM00369">
    <property type="entry name" value="LRR_TYP"/>
    <property type="match status" value="4"/>
</dbReference>
<dbReference type="InterPro" id="IPR000483">
    <property type="entry name" value="Cys-rich_flank_reg_C"/>
</dbReference>
<keyword evidence="4" id="KW-1133">Transmembrane helix</keyword>
<feature type="transmembrane region" description="Helical" evidence="4">
    <location>
        <begin position="33"/>
        <end position="58"/>
    </location>
</feature>
<dbReference type="InterPro" id="IPR032675">
    <property type="entry name" value="LRR_dom_sf"/>
</dbReference>
<feature type="transmembrane region" description="Helical" evidence="4">
    <location>
        <begin position="557"/>
        <end position="579"/>
    </location>
</feature>
<keyword evidence="6" id="KW-1185">Reference proteome</keyword>
<dbReference type="RefSeq" id="XP_035436473.2">
    <property type="nucleotide sequence ID" value="XM_035580580.2"/>
</dbReference>
<evidence type="ECO:0000313" key="6">
    <source>
        <dbReference type="Proteomes" id="UP000829999"/>
    </source>
</evidence>
<name>A0A9R0EIA4_SPOFR</name>
<evidence type="ECO:0000256" key="1">
    <source>
        <dbReference type="ARBA" id="ARBA00022614"/>
    </source>
</evidence>
<dbReference type="SUPFAM" id="SSF52058">
    <property type="entry name" value="L domain-like"/>
    <property type="match status" value="1"/>
</dbReference>
<keyword evidence="4" id="KW-0812">Transmembrane</keyword>
<organism evidence="6 7">
    <name type="scientific">Spodoptera frugiperda</name>
    <name type="common">Fall armyworm</name>
    <dbReference type="NCBI Taxonomy" id="7108"/>
    <lineage>
        <taxon>Eukaryota</taxon>
        <taxon>Metazoa</taxon>
        <taxon>Ecdysozoa</taxon>
        <taxon>Arthropoda</taxon>
        <taxon>Hexapoda</taxon>
        <taxon>Insecta</taxon>
        <taxon>Pterygota</taxon>
        <taxon>Neoptera</taxon>
        <taxon>Endopterygota</taxon>
        <taxon>Lepidoptera</taxon>
        <taxon>Glossata</taxon>
        <taxon>Ditrysia</taxon>
        <taxon>Noctuoidea</taxon>
        <taxon>Noctuidae</taxon>
        <taxon>Amphipyrinae</taxon>
        <taxon>Spodoptera</taxon>
    </lineage>
</organism>
<evidence type="ECO:0000313" key="7">
    <source>
        <dbReference type="RefSeq" id="XP_035436473.2"/>
    </source>
</evidence>
<dbReference type="InterPro" id="IPR050541">
    <property type="entry name" value="LRR_TM_domain-containing"/>
</dbReference>
<dbReference type="InterPro" id="IPR001611">
    <property type="entry name" value="Leu-rich_rpt"/>
</dbReference>
<keyword evidence="3" id="KW-0677">Repeat</keyword>
<keyword evidence="2" id="KW-0732">Signal</keyword>
<dbReference type="InterPro" id="IPR003591">
    <property type="entry name" value="Leu-rich_rpt_typical-subtyp"/>
</dbReference>